<protein>
    <recommendedName>
        <fullName evidence="6">Probable transcriptional regulatory protein F6V25_08655</fullName>
    </recommendedName>
</protein>
<evidence type="ECO:0000256" key="1">
    <source>
        <dbReference type="ARBA" id="ARBA00008724"/>
    </source>
</evidence>
<dbReference type="RefSeq" id="WP_151128209.1">
    <property type="nucleotide sequence ID" value="NZ_VZQZ01000004.1"/>
</dbReference>
<evidence type="ECO:0000256" key="6">
    <source>
        <dbReference type="HAMAP-Rule" id="MF_00693"/>
    </source>
</evidence>
<dbReference type="GO" id="GO:0003677">
    <property type="term" value="F:DNA binding"/>
    <property type="evidence" value="ECO:0007669"/>
    <property type="project" value="UniProtKB-UniRule"/>
</dbReference>
<dbReference type="NCBIfam" id="NF001030">
    <property type="entry name" value="PRK00110.1"/>
    <property type="match status" value="1"/>
</dbReference>
<keyword evidence="2 6" id="KW-0963">Cytoplasm</keyword>
<keyword evidence="10" id="KW-1185">Reference proteome</keyword>
<dbReference type="NCBIfam" id="TIGR01033">
    <property type="entry name" value="YebC/PmpR family DNA-binding transcriptional regulator"/>
    <property type="match status" value="1"/>
</dbReference>
<dbReference type="FunFam" id="3.30.70.980:FF:000002">
    <property type="entry name" value="Probable transcriptional regulatory protein YebC"/>
    <property type="match status" value="1"/>
</dbReference>
<keyword evidence="3 6" id="KW-0805">Transcription regulation</keyword>
<proteinExistence type="inferred from homology"/>
<dbReference type="Pfam" id="PF01709">
    <property type="entry name" value="Transcrip_reg"/>
    <property type="match status" value="1"/>
</dbReference>
<reference evidence="9 10" key="1">
    <citation type="submission" date="2019-09" db="EMBL/GenBank/DDBJ databases">
        <title>Geobacter sp. Red96, a novel strain isolated from paddy soil.</title>
        <authorList>
            <person name="Xu Z."/>
            <person name="Masuda Y."/>
            <person name="Itoh H."/>
            <person name="Senoo K."/>
        </authorList>
    </citation>
    <scope>NUCLEOTIDE SEQUENCE [LARGE SCALE GENOMIC DNA]</scope>
    <source>
        <strain evidence="9 10">Red96</strain>
    </source>
</reference>
<dbReference type="NCBIfam" id="NF009044">
    <property type="entry name" value="PRK12378.1"/>
    <property type="match status" value="1"/>
</dbReference>
<dbReference type="Gene3D" id="3.30.70.980">
    <property type="match status" value="2"/>
</dbReference>
<comment type="subcellular location">
    <subcellularLocation>
        <location evidence="6">Cytoplasm</location>
    </subcellularLocation>
</comment>
<feature type="domain" description="TACO1/YebC-like second and third" evidence="7">
    <location>
        <begin position="82"/>
        <end position="236"/>
    </location>
</feature>
<dbReference type="InterPro" id="IPR026564">
    <property type="entry name" value="Transcrip_reg_TACO1-like_dom3"/>
</dbReference>
<dbReference type="FunFam" id="1.10.10.200:FF:000001">
    <property type="entry name" value="Probable transcriptional regulatory protein YebC"/>
    <property type="match status" value="1"/>
</dbReference>
<dbReference type="SUPFAM" id="SSF75625">
    <property type="entry name" value="YebC-like"/>
    <property type="match status" value="1"/>
</dbReference>
<comment type="similarity">
    <text evidence="1 6">Belongs to the TACO1 family.</text>
</comment>
<dbReference type="EMBL" id="VZQZ01000004">
    <property type="protein sequence ID" value="KAB0665775.1"/>
    <property type="molecule type" value="Genomic_DNA"/>
</dbReference>
<dbReference type="InterPro" id="IPR048300">
    <property type="entry name" value="TACO1_YebC-like_2nd/3rd_dom"/>
</dbReference>
<dbReference type="PANTHER" id="PTHR12532:SF6">
    <property type="entry name" value="TRANSCRIPTIONAL REGULATORY PROTEIN YEBC-RELATED"/>
    <property type="match status" value="1"/>
</dbReference>
<keyword evidence="4 6" id="KW-0238">DNA-binding</keyword>
<dbReference type="AlphaFoldDB" id="A0A7J4ZS25"/>
<dbReference type="Proteomes" id="UP000420562">
    <property type="component" value="Unassembled WGS sequence"/>
</dbReference>
<evidence type="ECO:0000259" key="7">
    <source>
        <dbReference type="Pfam" id="PF01709"/>
    </source>
</evidence>
<accession>A0A7J4ZS25</accession>
<dbReference type="Pfam" id="PF20772">
    <property type="entry name" value="TACO1_YebC_N"/>
    <property type="match status" value="1"/>
</dbReference>
<sequence>MSGHNKWSTIKHKKGAADAKRGKVFTKLIKEISVAAKLGGGDPNGNPRLRTAVDKAKAENMPKDNIDRAIKKGTGGMEGVTYEEIVYEGYGPGGAAVLVEVLTDNRNRSVSDIRSIFTKNNGNMGEAGCVAWMFSKKGLIVYDNSVDFEQLFEAAIEAGAEDVAEQDDQIEVTTEPGSFIEVREALAAKGFKMVSAEITMIPQTQVELEGRHAETMLKLMDKLEDNDDVQNVYANFDISAEEMEKLDM</sequence>
<feature type="domain" description="TACO1/YebC-like N-terminal" evidence="8">
    <location>
        <begin position="5"/>
        <end position="76"/>
    </location>
</feature>
<comment type="caution">
    <text evidence="9">The sequence shown here is derived from an EMBL/GenBank/DDBJ whole genome shotgun (WGS) entry which is preliminary data.</text>
</comment>
<dbReference type="Gene3D" id="1.10.10.200">
    <property type="match status" value="1"/>
</dbReference>
<dbReference type="InterPro" id="IPR002876">
    <property type="entry name" value="Transcrip_reg_TACO1-like"/>
</dbReference>
<evidence type="ECO:0000259" key="8">
    <source>
        <dbReference type="Pfam" id="PF20772"/>
    </source>
</evidence>
<gene>
    <name evidence="9" type="ORF">F6V25_08655</name>
</gene>
<dbReference type="PANTHER" id="PTHR12532">
    <property type="entry name" value="TRANSLATIONAL ACTIVATOR OF CYTOCHROME C OXIDASE 1"/>
    <property type="match status" value="1"/>
</dbReference>
<evidence type="ECO:0000256" key="4">
    <source>
        <dbReference type="ARBA" id="ARBA00023125"/>
    </source>
</evidence>
<dbReference type="InterPro" id="IPR017856">
    <property type="entry name" value="Integrase-like_N"/>
</dbReference>
<name>A0A7J4ZS25_9BACT</name>
<dbReference type="InterPro" id="IPR049083">
    <property type="entry name" value="TACO1_YebC_N"/>
</dbReference>
<evidence type="ECO:0000256" key="3">
    <source>
        <dbReference type="ARBA" id="ARBA00023015"/>
    </source>
</evidence>
<evidence type="ECO:0000256" key="5">
    <source>
        <dbReference type="ARBA" id="ARBA00023163"/>
    </source>
</evidence>
<evidence type="ECO:0000256" key="2">
    <source>
        <dbReference type="ARBA" id="ARBA00022490"/>
    </source>
</evidence>
<evidence type="ECO:0000313" key="10">
    <source>
        <dbReference type="Proteomes" id="UP000420562"/>
    </source>
</evidence>
<dbReference type="GO" id="GO:0006355">
    <property type="term" value="P:regulation of DNA-templated transcription"/>
    <property type="evidence" value="ECO:0007669"/>
    <property type="project" value="UniProtKB-UniRule"/>
</dbReference>
<dbReference type="HAMAP" id="MF_00693">
    <property type="entry name" value="Transcrip_reg_TACO1"/>
    <property type="match status" value="1"/>
</dbReference>
<dbReference type="InterPro" id="IPR029072">
    <property type="entry name" value="YebC-like"/>
</dbReference>
<keyword evidence="5 6" id="KW-0804">Transcription</keyword>
<organism evidence="9 10">
    <name type="scientific">Oryzomonas japonica</name>
    <dbReference type="NCBI Taxonomy" id="2603858"/>
    <lineage>
        <taxon>Bacteria</taxon>
        <taxon>Pseudomonadati</taxon>
        <taxon>Thermodesulfobacteriota</taxon>
        <taxon>Desulfuromonadia</taxon>
        <taxon>Geobacterales</taxon>
        <taxon>Geobacteraceae</taxon>
        <taxon>Oryzomonas</taxon>
    </lineage>
</organism>
<dbReference type="GO" id="GO:0005829">
    <property type="term" value="C:cytosol"/>
    <property type="evidence" value="ECO:0007669"/>
    <property type="project" value="TreeGrafter"/>
</dbReference>
<evidence type="ECO:0000313" key="9">
    <source>
        <dbReference type="EMBL" id="KAB0665775.1"/>
    </source>
</evidence>